<dbReference type="Pfam" id="PF22725">
    <property type="entry name" value="GFO_IDH_MocA_C3"/>
    <property type="match status" value="1"/>
</dbReference>
<dbReference type="InterPro" id="IPR013149">
    <property type="entry name" value="ADH-like_C"/>
</dbReference>
<feature type="domain" description="Enoyl reductase (ER)" evidence="1">
    <location>
        <begin position="11"/>
        <end position="365"/>
    </location>
</feature>
<dbReference type="GO" id="GO:0000166">
    <property type="term" value="F:nucleotide binding"/>
    <property type="evidence" value="ECO:0007669"/>
    <property type="project" value="InterPro"/>
</dbReference>
<dbReference type="InterPro" id="IPR020843">
    <property type="entry name" value="ER"/>
</dbReference>
<dbReference type="InterPro" id="IPR055170">
    <property type="entry name" value="GFO_IDH_MocA-like_dom"/>
</dbReference>
<dbReference type="GO" id="GO:0016491">
    <property type="term" value="F:oxidoreductase activity"/>
    <property type="evidence" value="ECO:0007669"/>
    <property type="project" value="InterPro"/>
</dbReference>
<dbReference type="Pfam" id="PF08240">
    <property type="entry name" value="ADH_N"/>
    <property type="match status" value="1"/>
</dbReference>
<protein>
    <submittedName>
        <fullName evidence="2">Oxidoreductase</fullName>
    </submittedName>
</protein>
<dbReference type="InterPro" id="IPR013154">
    <property type="entry name" value="ADH-like_N"/>
</dbReference>
<dbReference type="EMBL" id="DTHG01000037">
    <property type="protein sequence ID" value="HGW91534.1"/>
    <property type="molecule type" value="Genomic_DNA"/>
</dbReference>
<reference evidence="2" key="1">
    <citation type="journal article" date="2020" name="mSystems">
        <title>Genome- and Community-Level Interaction Insights into Carbon Utilization and Element Cycling Functions of Hydrothermarchaeota in Hydrothermal Sediment.</title>
        <authorList>
            <person name="Zhou Z."/>
            <person name="Liu Y."/>
            <person name="Xu W."/>
            <person name="Pan J."/>
            <person name="Luo Z.H."/>
            <person name="Li M."/>
        </authorList>
    </citation>
    <scope>NUCLEOTIDE SEQUENCE [LARGE SCALE GENOMIC DNA]</scope>
    <source>
        <strain evidence="2">SpSt-780</strain>
    </source>
</reference>
<dbReference type="InterPro" id="IPR051450">
    <property type="entry name" value="Gfo/Idh/MocA_Oxidoreductases"/>
</dbReference>
<dbReference type="SMART" id="SM00829">
    <property type="entry name" value="PKS_ER"/>
    <property type="match status" value="1"/>
</dbReference>
<dbReference type="Gene3D" id="3.30.360.10">
    <property type="entry name" value="Dihydrodipicolinate Reductase, domain 2"/>
    <property type="match status" value="1"/>
</dbReference>
<dbReference type="Pfam" id="PF00107">
    <property type="entry name" value="ADH_zinc_N"/>
    <property type="match status" value="1"/>
</dbReference>
<dbReference type="SUPFAM" id="SSF51735">
    <property type="entry name" value="NAD(P)-binding Rossmann-fold domains"/>
    <property type="match status" value="2"/>
</dbReference>
<dbReference type="Gene3D" id="3.40.50.720">
    <property type="entry name" value="NAD(P)-binding Rossmann-like Domain"/>
    <property type="match status" value="2"/>
</dbReference>
<dbReference type="Pfam" id="PF01408">
    <property type="entry name" value="GFO_IDH_MocA"/>
    <property type="match status" value="1"/>
</dbReference>
<gene>
    <name evidence="2" type="ORF">ENV67_03215</name>
</gene>
<dbReference type="Gene3D" id="3.90.180.10">
    <property type="entry name" value="Medium-chain alcohol dehydrogenases, catalytic domain"/>
    <property type="match status" value="2"/>
</dbReference>
<dbReference type="CDD" id="cd08255">
    <property type="entry name" value="2-desacetyl-2-hydroxyethyl_bacteriochlorophyllide_like"/>
    <property type="match status" value="1"/>
</dbReference>
<dbReference type="AlphaFoldDB" id="A0A7C4UC22"/>
<dbReference type="PANTHER" id="PTHR43377:SF1">
    <property type="entry name" value="BILIVERDIN REDUCTASE A"/>
    <property type="match status" value="1"/>
</dbReference>
<evidence type="ECO:0000313" key="2">
    <source>
        <dbReference type="EMBL" id="HGW91534.1"/>
    </source>
</evidence>
<dbReference type="InterPro" id="IPR000683">
    <property type="entry name" value="Gfo/Idh/MocA-like_OxRdtase_N"/>
</dbReference>
<evidence type="ECO:0000259" key="1">
    <source>
        <dbReference type="SMART" id="SM00829"/>
    </source>
</evidence>
<dbReference type="SUPFAM" id="SSF55347">
    <property type="entry name" value="Glyceraldehyde-3-phosphate dehydrogenase-like, C-terminal domain"/>
    <property type="match status" value="1"/>
</dbReference>
<proteinExistence type="predicted"/>
<dbReference type="InterPro" id="IPR011032">
    <property type="entry name" value="GroES-like_sf"/>
</dbReference>
<comment type="caution">
    <text evidence="2">The sequence shown here is derived from an EMBL/GenBank/DDBJ whole genome shotgun (WGS) entry which is preliminary data.</text>
</comment>
<sequence length="699" mass="78617">MKHVVQDFKDGKIKVIETPIPSVEKGFVLVKNYFSLISVGTERATVSVGSKNIIGKAKARPDLVKKVIDTMKKEGILSTLKKIQSKIEEYKLLGYSTSGIVIDVGEGVREFKIGDRVSCGGGNYAVHADIVKVPKNLCVKIPKNLSLEEASFGTVGAIALQGIRQLSPNIGENVGLIGLGLIGLIILQILKANGCRVFCVDINRKNLELAKRFGADMCSTTDEDLRMKVKLFTDSKYLDGVIISASTPSSEPINQSAQLLRDRGKVIILGNIGMSIEREIFYMKEISIYLSRSYGPGRYDPNYEEKGIDYPIGYVRWTENRNIESFLNLIAEKKVNVKELITHRFNIEDAIDAYKTIMEGKERILGVLFQYPEKVPDEKKVYILKEREYDKKDKVNVGIIGAGNFGKTFILPNLLNNNVNLVGISTQKVANAINVAKKFGIGFATGDYYEIIDNDDIDTIFVLTRHDLHAKIVIDALKRDKNVFVEKPLALNLNEIEDIKRVLNKTKGRLMVGFNRRFSPHSERLKNFIGVSHNPLTAIYRVNAGFLPEEHWLKDPDFGGGRIIGEGCHFIDYMRFITDSPIKEMYAKSSGEKDNKTILLHFEDDSICSIHYITVGDRTFPKERIEVFVDGKIGIIDDFKISIFTQNGKKSLFKTRGISKGYKEEIDFFINSILKGEKSPIKPEEIIEVSEWTIKADKF</sequence>
<dbReference type="PANTHER" id="PTHR43377">
    <property type="entry name" value="BILIVERDIN REDUCTASE A"/>
    <property type="match status" value="1"/>
</dbReference>
<dbReference type="SUPFAM" id="SSF50129">
    <property type="entry name" value="GroES-like"/>
    <property type="match status" value="1"/>
</dbReference>
<name>A0A7C4UC22_UNCW3</name>
<accession>A0A7C4UC22</accession>
<organism evidence="2">
    <name type="scientific">candidate division WOR-3 bacterium</name>
    <dbReference type="NCBI Taxonomy" id="2052148"/>
    <lineage>
        <taxon>Bacteria</taxon>
        <taxon>Bacteria division WOR-3</taxon>
    </lineage>
</organism>
<dbReference type="InterPro" id="IPR036291">
    <property type="entry name" value="NAD(P)-bd_dom_sf"/>
</dbReference>